<proteinExistence type="predicted"/>
<comment type="caution">
    <text evidence="4">The sequence shown here is derived from an EMBL/GenBank/DDBJ whole genome shotgun (WGS) entry which is preliminary data.</text>
</comment>
<feature type="domain" description="HTH LytTR-type" evidence="3">
    <location>
        <begin position="298"/>
        <end position="382"/>
    </location>
</feature>
<keyword evidence="5" id="KW-1185">Reference proteome</keyword>
<keyword evidence="2" id="KW-0472">Membrane</keyword>
<dbReference type="GO" id="GO:0003677">
    <property type="term" value="F:DNA binding"/>
    <property type="evidence" value="ECO:0007669"/>
    <property type="project" value="InterPro"/>
</dbReference>
<protein>
    <recommendedName>
        <fullName evidence="3">HTH LytTR-type domain-containing protein</fullName>
    </recommendedName>
</protein>
<dbReference type="AlphaFoldDB" id="A0A2P7QVU3"/>
<feature type="region of interest" description="Disordered" evidence="1">
    <location>
        <begin position="1"/>
        <end position="33"/>
    </location>
</feature>
<dbReference type="SMART" id="SM00850">
    <property type="entry name" value="LytTR"/>
    <property type="match status" value="1"/>
</dbReference>
<name>A0A2P7QVU3_9SPHN</name>
<gene>
    <name evidence="4" type="ORF">C7I55_07495</name>
</gene>
<feature type="compositionally biased region" description="Low complexity" evidence="1">
    <location>
        <begin position="62"/>
        <end position="74"/>
    </location>
</feature>
<feature type="transmembrane region" description="Helical" evidence="2">
    <location>
        <begin position="205"/>
        <end position="229"/>
    </location>
</feature>
<feature type="region of interest" description="Disordered" evidence="1">
    <location>
        <begin position="48"/>
        <end position="78"/>
    </location>
</feature>
<evidence type="ECO:0000313" key="5">
    <source>
        <dbReference type="Proteomes" id="UP000241167"/>
    </source>
</evidence>
<organism evidence="4 5">
    <name type="scientific">Allosphingosinicella deserti</name>
    <dbReference type="NCBI Taxonomy" id="2116704"/>
    <lineage>
        <taxon>Bacteria</taxon>
        <taxon>Pseudomonadati</taxon>
        <taxon>Pseudomonadota</taxon>
        <taxon>Alphaproteobacteria</taxon>
        <taxon>Sphingomonadales</taxon>
        <taxon>Sphingomonadaceae</taxon>
        <taxon>Allosphingosinicella</taxon>
    </lineage>
</organism>
<dbReference type="Gene3D" id="2.40.50.1020">
    <property type="entry name" value="LytTr DNA-binding domain"/>
    <property type="match status" value="1"/>
</dbReference>
<dbReference type="InterPro" id="IPR007492">
    <property type="entry name" value="LytTR_DNA-bd_dom"/>
</dbReference>
<evidence type="ECO:0000256" key="1">
    <source>
        <dbReference type="SAM" id="MobiDB-lite"/>
    </source>
</evidence>
<accession>A0A2P7QVU3</accession>
<feature type="transmembrane region" description="Helical" evidence="2">
    <location>
        <begin position="241"/>
        <end position="259"/>
    </location>
</feature>
<evidence type="ECO:0000256" key="2">
    <source>
        <dbReference type="SAM" id="Phobius"/>
    </source>
</evidence>
<dbReference type="PROSITE" id="PS50930">
    <property type="entry name" value="HTH_LYTTR"/>
    <property type="match status" value="1"/>
</dbReference>
<dbReference type="Pfam" id="PF04397">
    <property type="entry name" value="LytTR"/>
    <property type="match status" value="1"/>
</dbReference>
<dbReference type="Proteomes" id="UP000241167">
    <property type="component" value="Unassembled WGS sequence"/>
</dbReference>
<feature type="transmembrane region" description="Helical" evidence="2">
    <location>
        <begin position="139"/>
        <end position="159"/>
    </location>
</feature>
<feature type="transmembrane region" description="Helical" evidence="2">
    <location>
        <begin position="171"/>
        <end position="193"/>
    </location>
</feature>
<keyword evidence="2" id="KW-1133">Transmembrane helix</keyword>
<evidence type="ECO:0000313" key="4">
    <source>
        <dbReference type="EMBL" id="PSJ42079.1"/>
    </source>
</evidence>
<reference evidence="4 5" key="1">
    <citation type="submission" date="2018-03" db="EMBL/GenBank/DDBJ databases">
        <title>The draft genome of Sphingosinicella sp. GL-C-18.</title>
        <authorList>
            <person name="Liu L."/>
            <person name="Li L."/>
            <person name="Liang L."/>
            <person name="Zhang X."/>
            <person name="Wang T."/>
        </authorList>
    </citation>
    <scope>NUCLEOTIDE SEQUENCE [LARGE SCALE GENOMIC DNA]</scope>
    <source>
        <strain evidence="4 5">GL-C-18</strain>
    </source>
</reference>
<keyword evidence="2" id="KW-0812">Transmembrane</keyword>
<evidence type="ECO:0000259" key="3">
    <source>
        <dbReference type="PROSITE" id="PS50930"/>
    </source>
</evidence>
<sequence>MPCEKTISGSLAPTGFAPAATRPSPSPNLTRFDGASLGYQIPISISPPSGSAMVPPRKPADRASAAVDGAATPKARARKAPIAKKVRMHVLLDDLAERSWRTIRLRREQGFANGRTGSRAGEPRYRGAVTPDPTRAPVWLKWLLTTTCVGLILGLIGPYGSYLNGPAHVRIFYWIGMSWLGMAILMPSIIVALRLARRWALPQWLTIGVAMILAAIPLSAAIALIATALWPELTFLGPADWYAQVLFVCLLQGGAYLLVARRGADVLVTSRPAVPSHDSATPAGPSPPAVSAAAPLCLQMEDHYVRIHGATGSRLEHSTLAQAIADYGTGEGLQIHRSWWVARSAIAEIVPDGRSVKIRLTNGVVAPVSRSRLAALRAAGWLEDAKVDAPAE</sequence>
<dbReference type="EMBL" id="PXYI01000002">
    <property type="protein sequence ID" value="PSJ42079.1"/>
    <property type="molecule type" value="Genomic_DNA"/>
</dbReference>